<organism evidence="6 7">
    <name type="scientific">Cellvibrio polysaccharolyticus</name>
    <dbReference type="NCBI Taxonomy" id="2082724"/>
    <lineage>
        <taxon>Bacteria</taxon>
        <taxon>Pseudomonadati</taxon>
        <taxon>Pseudomonadota</taxon>
        <taxon>Gammaproteobacteria</taxon>
        <taxon>Cellvibrionales</taxon>
        <taxon>Cellvibrionaceae</taxon>
        <taxon>Cellvibrio</taxon>
    </lineage>
</organism>
<accession>A0A928V691</accession>
<dbReference type="Gene3D" id="2.60.40.10">
    <property type="entry name" value="Immunoglobulins"/>
    <property type="match status" value="1"/>
</dbReference>
<sequence length="863" mass="96959">MNLVRSAFTSACIAGLLLGCTAPASDKSTSSANPAASGDRFVLNERDYFQQRGVGVMAFSDTYPESRQSGLIMVSHGTRIASNGDLRLEPSPGQWSPTPALISREVDHERGEIRARLAYPDEKQNQVGFNPILYPDLKLTYTMRVNTDGEQIHVYIDLDQPLPDAFVGDVGFNLELYPADLFGKSWYMDNSNGIFPRQPYGVAVDSRKPLDPQIVQTGDAKGLVPLDNHRTLPAPIAQGKRLAVAPESEELRVVIESHTGDLQLLDGRVQHQNGWFVVRSQVAAGATKNAIHWTIKPNVIKNWVAPPVIQHSMVGYHPSQQKVAVIETDPLDKVPTRMQLQRLDSSGKHQTVLDKPLASYGDFLRFHYYHFDFSEINNEGLYQLVLGDTRSKPFRIAANVYDQNVWQPTLEYFLPVQMGHMRVKEKYKLWHDDSHRDDALMAPVNINHFDGYVQGPSTLTRFKSGEHVPGLTRGGWYDAGDEDFRIESQAGEIFILSAVYDEFGIQHDNTLIDQNMRLVELREPDGKPDVLQQIEHGLLTVVGGYQALGRLYRGIIVPTLSQYVMGGDFSGQTDNLIYDATLQPNERTATHSGVPDDRWLFTENNPTREYRVIGDIAASVGPMRNFNPKMADDALKAATELWRVERTVDNNNARSNRIRAAVELYRTTNQQEYKDFLLSERAYIEQEFRTVGWVVARIVHQLNDTDFTATMRTQAASFYNDIETGMKDTPYGLSFEMQLWGRGWTLQHQGVAHYFLHKAFPEEFGKEYLLNIVHYVLGTNPGNNNQSYASGVGAKSKTSAYGINRMDYGYIPGGVVVGTALISPDFPELKDFPFLWQQSEYVLGGGASNFMFLALAADRLLNE</sequence>
<dbReference type="AlphaFoldDB" id="A0A928V691"/>
<keyword evidence="6" id="KW-0378">Hydrolase</keyword>
<protein>
    <submittedName>
        <fullName evidence="6">Glycoside hydrolase</fullName>
    </submittedName>
</protein>
<dbReference type="Gene3D" id="1.50.10.10">
    <property type="match status" value="1"/>
</dbReference>
<evidence type="ECO:0000256" key="2">
    <source>
        <dbReference type="ARBA" id="ARBA00023277"/>
    </source>
</evidence>
<evidence type="ECO:0000256" key="4">
    <source>
        <dbReference type="SAM" id="SignalP"/>
    </source>
</evidence>
<dbReference type="EMBL" id="PRDL01000001">
    <property type="protein sequence ID" value="MBE8719047.1"/>
    <property type="molecule type" value="Genomic_DNA"/>
</dbReference>
<evidence type="ECO:0000256" key="3">
    <source>
        <dbReference type="ARBA" id="ARBA00023326"/>
    </source>
</evidence>
<dbReference type="InterPro" id="IPR001701">
    <property type="entry name" value="Glyco_hydro_9"/>
</dbReference>
<feature type="domain" description="Glycoside hydrolase family 9" evidence="5">
    <location>
        <begin position="408"/>
        <end position="798"/>
    </location>
</feature>
<dbReference type="InterPro" id="IPR004197">
    <property type="entry name" value="Cellulase_Ig-like"/>
</dbReference>
<dbReference type="InterPro" id="IPR014756">
    <property type="entry name" value="Ig_E-set"/>
</dbReference>
<dbReference type="SUPFAM" id="SSF48208">
    <property type="entry name" value="Six-hairpin glycosidases"/>
    <property type="match status" value="1"/>
</dbReference>
<feature type="signal peptide" evidence="4">
    <location>
        <begin position="1"/>
        <end position="24"/>
    </location>
</feature>
<dbReference type="SUPFAM" id="SSF81296">
    <property type="entry name" value="E set domains"/>
    <property type="match status" value="1"/>
</dbReference>
<dbReference type="InterPro" id="IPR012341">
    <property type="entry name" value="6hp_glycosidase-like_sf"/>
</dbReference>
<comment type="similarity">
    <text evidence="1">Belongs to the glycosyl hydrolase 9 (cellulase E) family.</text>
</comment>
<dbReference type="RefSeq" id="WP_193912103.1">
    <property type="nucleotide sequence ID" value="NZ_PRDL01000001.1"/>
</dbReference>
<name>A0A928V691_9GAMM</name>
<keyword evidence="4" id="KW-0732">Signal</keyword>
<dbReference type="GO" id="GO:0000272">
    <property type="term" value="P:polysaccharide catabolic process"/>
    <property type="evidence" value="ECO:0007669"/>
    <property type="project" value="UniProtKB-KW"/>
</dbReference>
<dbReference type="Proteomes" id="UP000652567">
    <property type="component" value="Unassembled WGS sequence"/>
</dbReference>
<reference evidence="6" key="1">
    <citation type="submission" date="2018-07" db="EMBL/GenBank/DDBJ databases">
        <title>Genome assembly of strain Ka43.</title>
        <authorList>
            <person name="Kukolya J."/>
            <person name="Nagy I."/>
            <person name="Horvath B."/>
            <person name="Toth A."/>
        </authorList>
    </citation>
    <scope>NUCLEOTIDE SEQUENCE</scope>
    <source>
        <strain evidence="6">KB43</strain>
    </source>
</reference>
<evidence type="ECO:0000259" key="5">
    <source>
        <dbReference type="Pfam" id="PF00759"/>
    </source>
</evidence>
<proteinExistence type="inferred from homology"/>
<evidence type="ECO:0000256" key="1">
    <source>
        <dbReference type="ARBA" id="ARBA00007072"/>
    </source>
</evidence>
<dbReference type="InterPro" id="IPR008928">
    <property type="entry name" value="6-hairpin_glycosidase_sf"/>
</dbReference>
<dbReference type="Pfam" id="PF00759">
    <property type="entry name" value="Glyco_hydro_9"/>
    <property type="match status" value="1"/>
</dbReference>
<gene>
    <name evidence="6" type="ORF">C4F51_17865</name>
</gene>
<dbReference type="PROSITE" id="PS51257">
    <property type="entry name" value="PROKAR_LIPOPROTEIN"/>
    <property type="match status" value="1"/>
</dbReference>
<dbReference type="CDD" id="cd02850">
    <property type="entry name" value="E_set_Cellulase_N"/>
    <property type="match status" value="1"/>
</dbReference>
<evidence type="ECO:0000313" key="7">
    <source>
        <dbReference type="Proteomes" id="UP000652567"/>
    </source>
</evidence>
<feature type="chain" id="PRO_5038055911" evidence="4">
    <location>
        <begin position="25"/>
        <end position="863"/>
    </location>
</feature>
<keyword evidence="2" id="KW-0119">Carbohydrate metabolism</keyword>
<evidence type="ECO:0000313" key="6">
    <source>
        <dbReference type="EMBL" id="MBE8719047.1"/>
    </source>
</evidence>
<keyword evidence="7" id="KW-1185">Reference proteome</keyword>
<dbReference type="GO" id="GO:0008810">
    <property type="term" value="F:cellulase activity"/>
    <property type="evidence" value="ECO:0007669"/>
    <property type="project" value="InterPro"/>
</dbReference>
<keyword evidence="3" id="KW-0624">Polysaccharide degradation</keyword>
<comment type="caution">
    <text evidence="6">The sequence shown here is derived from an EMBL/GenBank/DDBJ whole genome shotgun (WGS) entry which is preliminary data.</text>
</comment>
<dbReference type="InterPro" id="IPR013783">
    <property type="entry name" value="Ig-like_fold"/>
</dbReference>